<feature type="transmembrane region" description="Helical" evidence="7">
    <location>
        <begin position="27"/>
        <end position="49"/>
    </location>
</feature>
<dbReference type="PANTHER" id="PTHR19139:SF199">
    <property type="entry name" value="MIP17260P"/>
    <property type="match status" value="1"/>
</dbReference>
<keyword evidence="5 7" id="KW-0472">Membrane</keyword>
<organism evidence="8">
    <name type="scientific">Schistocephalus solidus</name>
    <name type="common">Tapeworm</name>
    <dbReference type="NCBI Taxonomy" id="70667"/>
    <lineage>
        <taxon>Eukaryota</taxon>
        <taxon>Metazoa</taxon>
        <taxon>Spiralia</taxon>
        <taxon>Lophotrochozoa</taxon>
        <taxon>Platyhelminthes</taxon>
        <taxon>Cestoda</taxon>
        <taxon>Eucestoda</taxon>
        <taxon>Diphyllobothriidea</taxon>
        <taxon>Diphyllobothriidae</taxon>
        <taxon>Schistocephalus</taxon>
    </lineage>
</organism>
<feature type="transmembrane region" description="Helical" evidence="7">
    <location>
        <begin position="187"/>
        <end position="207"/>
    </location>
</feature>
<dbReference type="InterPro" id="IPR023271">
    <property type="entry name" value="Aquaporin-like"/>
</dbReference>
<dbReference type="Pfam" id="PF00230">
    <property type="entry name" value="MIP"/>
    <property type="match status" value="1"/>
</dbReference>
<feature type="transmembrane region" description="Helical" evidence="7">
    <location>
        <begin position="149"/>
        <end position="167"/>
    </location>
</feature>
<protein>
    <submittedName>
        <fullName evidence="8">Aquaporin TIP2-1</fullName>
    </submittedName>
</protein>
<feature type="transmembrane region" description="Helical" evidence="7">
    <location>
        <begin position="228"/>
        <end position="248"/>
    </location>
</feature>
<dbReference type="AlphaFoldDB" id="A0A0V0J2R2"/>
<feature type="transmembrane region" description="Helical" evidence="7">
    <location>
        <begin position="107"/>
        <end position="128"/>
    </location>
</feature>
<keyword evidence="6" id="KW-0813">Transport</keyword>
<evidence type="ECO:0000256" key="1">
    <source>
        <dbReference type="ARBA" id="ARBA00004141"/>
    </source>
</evidence>
<evidence type="ECO:0000256" key="2">
    <source>
        <dbReference type="ARBA" id="ARBA00006175"/>
    </source>
</evidence>
<gene>
    <name evidence="8" type="primary">TIP21</name>
    <name evidence="8" type="ORF">TR113231</name>
</gene>
<evidence type="ECO:0000256" key="6">
    <source>
        <dbReference type="RuleBase" id="RU000477"/>
    </source>
</evidence>
<keyword evidence="3 6" id="KW-0812">Transmembrane</keyword>
<dbReference type="InterPro" id="IPR034294">
    <property type="entry name" value="Aquaporin_transptr"/>
</dbReference>
<keyword evidence="4 7" id="KW-1133">Transmembrane helix</keyword>
<evidence type="ECO:0000313" key="8">
    <source>
        <dbReference type="EMBL" id="JAP60091.1"/>
    </source>
</evidence>
<accession>A0A0V0J2R2</accession>
<evidence type="ECO:0000256" key="5">
    <source>
        <dbReference type="ARBA" id="ARBA00023136"/>
    </source>
</evidence>
<feature type="transmembrane region" description="Helical" evidence="7">
    <location>
        <begin position="61"/>
        <end position="80"/>
    </location>
</feature>
<dbReference type="PANTHER" id="PTHR19139">
    <property type="entry name" value="AQUAPORIN TRANSPORTER"/>
    <property type="match status" value="1"/>
</dbReference>
<dbReference type="EMBL" id="GEEE01023989">
    <property type="protein sequence ID" value="JAP39236.1"/>
    <property type="molecule type" value="Transcribed_RNA"/>
</dbReference>
<dbReference type="SUPFAM" id="SSF81338">
    <property type="entry name" value="Aquaporin-like"/>
    <property type="match status" value="1"/>
</dbReference>
<reference evidence="8" key="1">
    <citation type="submission" date="2016-01" db="EMBL/GenBank/DDBJ databases">
        <title>Reference transcriptome for the parasite Schistocephalus solidus: insights into the molecular evolution of parasitism.</title>
        <authorList>
            <person name="Hebert F.O."/>
            <person name="Grambauer S."/>
            <person name="Barber I."/>
            <person name="Landry C.R."/>
            <person name="Aubin-Horth N."/>
        </authorList>
    </citation>
    <scope>NUCLEOTIDE SEQUENCE</scope>
</reference>
<dbReference type="InterPro" id="IPR000425">
    <property type="entry name" value="MIP"/>
</dbReference>
<name>A0A0V0J2R2_SCHSO</name>
<dbReference type="GO" id="GO:0005886">
    <property type="term" value="C:plasma membrane"/>
    <property type="evidence" value="ECO:0007669"/>
    <property type="project" value="TreeGrafter"/>
</dbReference>
<comment type="similarity">
    <text evidence="2 6">Belongs to the MIP/aquaporin (TC 1.A.8) family.</text>
</comment>
<comment type="subcellular location">
    <subcellularLocation>
        <location evidence="1">Membrane</location>
        <topology evidence="1">Multi-pass membrane protein</topology>
    </subcellularLocation>
</comment>
<sequence>MSENMDMSRLSKPHNRLMNLKPKMTLAYNWFMFRIFFAELVASILVTLPAMLEDKSKKYEALLVALSSGAAYYVSVWITYPTSAAHINPIVSFSVFMNRKIRIGHLIIYWSAQMLGCIFSTYLALYMAPYLQSNVKNCMTIPANGVSDAQALSLEIVISFTFILVYLSTIDDERPENWALSSGVNMALALMLIYTSNLMVSVPISGGSMNPFRSLAPSILSKSFDRQWMFVVGPLTGAVGAVIVYDLLLMNVPVDEVEE</sequence>
<evidence type="ECO:0000256" key="4">
    <source>
        <dbReference type="ARBA" id="ARBA00022989"/>
    </source>
</evidence>
<proteinExistence type="inferred from homology"/>
<dbReference type="PRINTS" id="PR00783">
    <property type="entry name" value="MINTRINSICP"/>
</dbReference>
<evidence type="ECO:0000256" key="3">
    <source>
        <dbReference type="ARBA" id="ARBA00022692"/>
    </source>
</evidence>
<dbReference type="GO" id="GO:0015250">
    <property type="term" value="F:water channel activity"/>
    <property type="evidence" value="ECO:0007669"/>
    <property type="project" value="TreeGrafter"/>
</dbReference>
<dbReference type="EMBL" id="GEEE01003134">
    <property type="protein sequence ID" value="JAP60091.1"/>
    <property type="molecule type" value="Transcribed_RNA"/>
</dbReference>
<evidence type="ECO:0000256" key="7">
    <source>
        <dbReference type="SAM" id="Phobius"/>
    </source>
</evidence>
<dbReference type="Gene3D" id="1.20.1080.10">
    <property type="entry name" value="Glycerol uptake facilitator protein"/>
    <property type="match status" value="1"/>
</dbReference>